<comment type="caution">
    <text evidence="1">The sequence shown here is derived from an EMBL/GenBank/DDBJ whole genome shotgun (WGS) entry which is preliminary data.</text>
</comment>
<sequence length="269" mass="31011">MAVPATTEPATTEPATISDRPSSHNDRGIEEIREVIKILKDAGIICCMVGGKTLLYYGVHRIPTDWHVCVPNDQFSNASAIFARLSDTFEPGAQIMPQIRSLIHTYPRFKQKGVNFSIFIMPAFEYFIHDLDETMIERSQNDIPYPKLEHFAQSLVSTQRWAELAALIDGMDLEEEWGTTHLQLDMPSQAERDYVEQKNIKYQSVQDQFPKANLRIGTLSKRPIDRTEKWKTLVKDKEKRIGLHLPKERYATQYRRKGSQDPRHRGRAV</sequence>
<evidence type="ECO:0000313" key="1">
    <source>
        <dbReference type="EMBL" id="KAI6083754.1"/>
    </source>
</evidence>
<dbReference type="Proteomes" id="UP001497680">
    <property type="component" value="Unassembled WGS sequence"/>
</dbReference>
<evidence type="ECO:0000313" key="2">
    <source>
        <dbReference type="Proteomes" id="UP001497680"/>
    </source>
</evidence>
<accession>A0ACC0CTG0</accession>
<reference evidence="1 2" key="1">
    <citation type="journal article" date="2022" name="New Phytol.">
        <title>Ecological generalism drives hyperdiversity of secondary metabolite gene clusters in xylarialean endophytes.</title>
        <authorList>
            <person name="Franco M.E.E."/>
            <person name="Wisecaver J.H."/>
            <person name="Arnold A.E."/>
            <person name="Ju Y.M."/>
            <person name="Slot J.C."/>
            <person name="Ahrendt S."/>
            <person name="Moore L.P."/>
            <person name="Eastman K.E."/>
            <person name="Scott K."/>
            <person name="Konkel Z."/>
            <person name="Mondo S.J."/>
            <person name="Kuo A."/>
            <person name="Hayes R.D."/>
            <person name="Haridas S."/>
            <person name="Andreopoulos B."/>
            <person name="Riley R."/>
            <person name="LaButti K."/>
            <person name="Pangilinan J."/>
            <person name="Lipzen A."/>
            <person name="Amirebrahimi M."/>
            <person name="Yan J."/>
            <person name="Adam C."/>
            <person name="Keymanesh K."/>
            <person name="Ng V."/>
            <person name="Louie K."/>
            <person name="Northen T."/>
            <person name="Drula E."/>
            <person name="Henrissat B."/>
            <person name="Hsieh H.M."/>
            <person name="Youens-Clark K."/>
            <person name="Lutzoni F."/>
            <person name="Miadlikowska J."/>
            <person name="Eastwood D.C."/>
            <person name="Hamelin R.C."/>
            <person name="Grigoriev I.V."/>
            <person name="U'Ren J.M."/>
        </authorList>
    </citation>
    <scope>NUCLEOTIDE SEQUENCE [LARGE SCALE GENOMIC DNA]</scope>
    <source>
        <strain evidence="1 2">ER1909</strain>
    </source>
</reference>
<name>A0ACC0CTG0_9PEZI</name>
<keyword evidence="2" id="KW-1185">Reference proteome</keyword>
<proteinExistence type="predicted"/>
<organism evidence="1 2">
    <name type="scientific">Hypoxylon rubiginosum</name>
    <dbReference type="NCBI Taxonomy" id="110542"/>
    <lineage>
        <taxon>Eukaryota</taxon>
        <taxon>Fungi</taxon>
        <taxon>Dikarya</taxon>
        <taxon>Ascomycota</taxon>
        <taxon>Pezizomycotina</taxon>
        <taxon>Sordariomycetes</taxon>
        <taxon>Xylariomycetidae</taxon>
        <taxon>Xylariales</taxon>
        <taxon>Hypoxylaceae</taxon>
        <taxon>Hypoxylon</taxon>
    </lineage>
</organism>
<dbReference type="EMBL" id="MU394347">
    <property type="protein sequence ID" value="KAI6083754.1"/>
    <property type="molecule type" value="Genomic_DNA"/>
</dbReference>
<gene>
    <name evidence="1" type="ORF">F4821DRAFT_244183</name>
</gene>
<protein>
    <submittedName>
        <fullName evidence="1">Uncharacterized protein</fullName>
    </submittedName>
</protein>